<accession>A0A913YES8</accession>
<dbReference type="Proteomes" id="UP000887567">
    <property type="component" value="Unplaced"/>
</dbReference>
<name>A0A913YES8_EXADI</name>
<reference evidence="1" key="1">
    <citation type="submission" date="2022-11" db="UniProtKB">
        <authorList>
            <consortium name="EnsemblMetazoa"/>
        </authorList>
    </citation>
    <scope>IDENTIFICATION</scope>
</reference>
<dbReference type="OrthoDB" id="5987717at2759"/>
<sequence>MKIVRKLAGKSPGTAAWCTNVGNETGQVFMSVLTASEGAGLDPIATGLMRRYALAGVPPPEVLYVDRDCCGNKMQQMFSLWDGIVVRLDTWHFMRRITSGCTTEAHQLYGYFCGRLSRCIFQWSQLKLAKTCEMFKSGIINPTDDDVIKKITKKELALHCCRQTRGVEETERLYNLLETLSGEQGSDTMGVPLLDSDRIWEIWESQKRHIPCLQDPEGVQLYIRTGTLEKGDVLLPTYRCARGTTSLESFHKHIARFIQGESASDMHLLDGLMRWNADCAVDAVYPGCRPKDNPETYNALHTKALNTLSQEVLDLEDDEGFDEVEDETLENAVMKKDFAGPGNVQGYGQVQALAEYLVSLRGSDTMAISNSQAKDIVRMWNKLDAYDKKPTKFAPRHRTKLAKGKFKQPKKRSSIVIPGLDSTKRSFLGTSSGPAQWPDCNRYVEAIIIKLCDIHPVPEKSKKTVTSRWNLICQSYKDIRRKILNNDTTTAIIGRSSTKEKKESCNISM</sequence>
<dbReference type="EnsemblMetazoa" id="XM_028658039.1">
    <property type="protein sequence ID" value="XP_028513840.1"/>
    <property type="gene ID" value="LOC114574708"/>
</dbReference>
<protein>
    <submittedName>
        <fullName evidence="1">Uncharacterized protein</fullName>
    </submittedName>
</protein>
<evidence type="ECO:0000313" key="2">
    <source>
        <dbReference type="Proteomes" id="UP000887567"/>
    </source>
</evidence>
<dbReference type="RefSeq" id="XP_028513840.1">
    <property type="nucleotide sequence ID" value="XM_028658039.1"/>
</dbReference>
<dbReference type="PANTHER" id="PTHR24401">
    <property type="entry name" value="SI:CH211-243P7.3-RELATED"/>
    <property type="match status" value="1"/>
</dbReference>
<organism evidence="1 2">
    <name type="scientific">Exaiptasia diaphana</name>
    <name type="common">Tropical sea anemone</name>
    <name type="synonym">Aiptasia pulchella</name>
    <dbReference type="NCBI Taxonomy" id="2652724"/>
    <lineage>
        <taxon>Eukaryota</taxon>
        <taxon>Metazoa</taxon>
        <taxon>Cnidaria</taxon>
        <taxon>Anthozoa</taxon>
        <taxon>Hexacorallia</taxon>
        <taxon>Actiniaria</taxon>
        <taxon>Aiptasiidae</taxon>
        <taxon>Exaiptasia</taxon>
    </lineage>
</organism>
<proteinExistence type="predicted"/>
<dbReference type="KEGG" id="epa:114574708"/>
<keyword evidence="2" id="KW-1185">Reference proteome</keyword>
<dbReference type="GeneID" id="114574708"/>
<dbReference type="PANTHER" id="PTHR24401:SF29">
    <property type="entry name" value="SI:CH211-243P7.3-RELATED"/>
    <property type="match status" value="1"/>
</dbReference>
<dbReference type="AlphaFoldDB" id="A0A913YES8"/>
<dbReference type="OMA" id="ESANPWH"/>
<evidence type="ECO:0000313" key="1">
    <source>
        <dbReference type="EnsemblMetazoa" id="XP_028513840.1"/>
    </source>
</evidence>